<evidence type="ECO:0000313" key="2">
    <source>
        <dbReference type="EMBL" id="KAF2103685.1"/>
    </source>
</evidence>
<evidence type="ECO:0000313" key="3">
    <source>
        <dbReference type="Proteomes" id="UP000799772"/>
    </source>
</evidence>
<name>A0A9P4ILE7_9PEZI</name>
<sequence>MAKKPIFSATHPRAISSAFERVFLTRQDMQCFHEPFGDVYYHGKERLGDRYEDDKLARTNSGFSNATYKDIFDAIEKGGSEGKRVFIKDMAYYLMPPDDKPPSIAPSLVNYKRGVGTTTNGELNGHSNGAAVAPVNGDHSETRPYPYTTKAEPGNPTVVPEAVLKRFHFTFLIRHPRSSIPSYWRCTVPPLNKVTGFYDFMPSEAGYAELVRLFDYLRGIGLVGPSIAGQAKPNGTNGVNGTNGEKNDDKVEICVIDADDMLDNPEAMIKTYCKSINLEYKPEMLNWDNEEDQERARAVFEKWPGFHDDALDSTHLKKREHKKKPKSDDQLYQEWTEKFGEEAAKTIRQTVEENVPHYEYLKQFAIKV</sequence>
<gene>
    <name evidence="2" type="ORF">NA57DRAFT_30640</name>
</gene>
<dbReference type="PANTHER" id="PTHR48419:SF1">
    <property type="entry name" value="SULFOTRANSFERASE DOMAIN-CONTAINING PROTEIN"/>
    <property type="match status" value="1"/>
</dbReference>
<keyword evidence="3" id="KW-1185">Reference proteome</keyword>
<dbReference type="InterPro" id="IPR053226">
    <property type="entry name" value="Pyrrolopyrazine_biosynth_F"/>
</dbReference>
<dbReference type="SUPFAM" id="SSF52540">
    <property type="entry name" value="P-loop containing nucleoside triphosphate hydrolases"/>
    <property type="match status" value="1"/>
</dbReference>
<evidence type="ECO:0008006" key="4">
    <source>
        <dbReference type="Google" id="ProtNLM"/>
    </source>
</evidence>
<dbReference type="PANTHER" id="PTHR48419">
    <property type="entry name" value="SULFOTRANSFERASE DOMAIN-CONTAINING PROTEIN"/>
    <property type="match status" value="1"/>
</dbReference>
<comment type="caution">
    <text evidence="2">The sequence shown here is derived from an EMBL/GenBank/DDBJ whole genome shotgun (WGS) entry which is preliminary data.</text>
</comment>
<feature type="region of interest" description="Disordered" evidence="1">
    <location>
        <begin position="119"/>
        <end position="138"/>
    </location>
</feature>
<evidence type="ECO:0000256" key="1">
    <source>
        <dbReference type="SAM" id="MobiDB-lite"/>
    </source>
</evidence>
<accession>A0A9P4ILE7</accession>
<proteinExistence type="predicted"/>
<dbReference type="OrthoDB" id="2405944at2759"/>
<organism evidence="2 3">
    <name type="scientific">Rhizodiscina lignyota</name>
    <dbReference type="NCBI Taxonomy" id="1504668"/>
    <lineage>
        <taxon>Eukaryota</taxon>
        <taxon>Fungi</taxon>
        <taxon>Dikarya</taxon>
        <taxon>Ascomycota</taxon>
        <taxon>Pezizomycotina</taxon>
        <taxon>Dothideomycetes</taxon>
        <taxon>Pleosporomycetidae</taxon>
        <taxon>Aulographales</taxon>
        <taxon>Rhizodiscinaceae</taxon>
        <taxon>Rhizodiscina</taxon>
    </lineage>
</organism>
<protein>
    <recommendedName>
        <fullName evidence="4">P-loop containing nucleoside triphosphate hydrolase protein</fullName>
    </recommendedName>
</protein>
<dbReference type="EMBL" id="ML978121">
    <property type="protein sequence ID" value="KAF2103685.1"/>
    <property type="molecule type" value="Genomic_DNA"/>
</dbReference>
<dbReference type="InterPro" id="IPR027417">
    <property type="entry name" value="P-loop_NTPase"/>
</dbReference>
<dbReference type="Proteomes" id="UP000799772">
    <property type="component" value="Unassembled WGS sequence"/>
</dbReference>
<reference evidence="2" key="1">
    <citation type="journal article" date="2020" name="Stud. Mycol.">
        <title>101 Dothideomycetes genomes: a test case for predicting lifestyles and emergence of pathogens.</title>
        <authorList>
            <person name="Haridas S."/>
            <person name="Albert R."/>
            <person name="Binder M."/>
            <person name="Bloem J."/>
            <person name="Labutti K."/>
            <person name="Salamov A."/>
            <person name="Andreopoulos B."/>
            <person name="Baker S."/>
            <person name="Barry K."/>
            <person name="Bills G."/>
            <person name="Bluhm B."/>
            <person name="Cannon C."/>
            <person name="Castanera R."/>
            <person name="Culley D."/>
            <person name="Daum C."/>
            <person name="Ezra D."/>
            <person name="Gonzalez J."/>
            <person name="Henrissat B."/>
            <person name="Kuo A."/>
            <person name="Liang C."/>
            <person name="Lipzen A."/>
            <person name="Lutzoni F."/>
            <person name="Magnuson J."/>
            <person name="Mondo S."/>
            <person name="Nolan M."/>
            <person name="Ohm R."/>
            <person name="Pangilinan J."/>
            <person name="Park H.-J."/>
            <person name="Ramirez L."/>
            <person name="Alfaro M."/>
            <person name="Sun H."/>
            <person name="Tritt A."/>
            <person name="Yoshinaga Y."/>
            <person name="Zwiers L.-H."/>
            <person name="Turgeon B."/>
            <person name="Goodwin S."/>
            <person name="Spatafora J."/>
            <person name="Crous P."/>
            <person name="Grigoriev I."/>
        </authorList>
    </citation>
    <scope>NUCLEOTIDE SEQUENCE</scope>
    <source>
        <strain evidence="2">CBS 133067</strain>
    </source>
</reference>
<dbReference type="Gene3D" id="3.40.50.300">
    <property type="entry name" value="P-loop containing nucleotide triphosphate hydrolases"/>
    <property type="match status" value="1"/>
</dbReference>
<dbReference type="AlphaFoldDB" id="A0A9P4ILE7"/>